<dbReference type="Pfam" id="PF00011">
    <property type="entry name" value="HSP20"/>
    <property type="match status" value="1"/>
</dbReference>
<protein>
    <submittedName>
        <fullName evidence="5">Molecular chaperone IbpA</fullName>
    </submittedName>
</protein>
<evidence type="ECO:0000256" key="2">
    <source>
        <dbReference type="PROSITE-ProRule" id="PRU00285"/>
    </source>
</evidence>
<evidence type="ECO:0000259" key="4">
    <source>
        <dbReference type="PROSITE" id="PS01031"/>
    </source>
</evidence>
<dbReference type="EMBL" id="FWZX01000011">
    <property type="protein sequence ID" value="SMF33086.1"/>
    <property type="molecule type" value="Genomic_DNA"/>
</dbReference>
<dbReference type="PROSITE" id="PS01031">
    <property type="entry name" value="SHSP"/>
    <property type="match status" value="1"/>
</dbReference>
<accession>A0A1Y6BWX8</accession>
<keyword evidence="1" id="KW-0346">Stress response</keyword>
<dbReference type="STRING" id="560819.SAMN05428998_11195"/>
<proteinExistence type="inferred from homology"/>
<dbReference type="Proteomes" id="UP000192917">
    <property type="component" value="Unassembled WGS sequence"/>
</dbReference>
<dbReference type="InterPro" id="IPR002068">
    <property type="entry name" value="A-crystallin/Hsp20_dom"/>
</dbReference>
<dbReference type="AlphaFoldDB" id="A0A1Y6BWX8"/>
<reference evidence="5 6" key="1">
    <citation type="submission" date="2017-04" db="EMBL/GenBank/DDBJ databases">
        <authorList>
            <person name="Afonso C.L."/>
            <person name="Miller P.J."/>
            <person name="Scott M.A."/>
            <person name="Spackman E."/>
            <person name="Goraichik I."/>
            <person name="Dimitrov K.M."/>
            <person name="Suarez D.L."/>
            <person name="Swayne D.E."/>
        </authorList>
    </citation>
    <scope>NUCLEOTIDE SEQUENCE [LARGE SCALE GENOMIC DNA]</scope>
    <source>
        <strain evidence="5 6">USBA 355</strain>
    </source>
</reference>
<keyword evidence="6" id="KW-1185">Reference proteome</keyword>
<dbReference type="RefSeq" id="WP_085123472.1">
    <property type="nucleotide sequence ID" value="NZ_FWZX01000011.1"/>
</dbReference>
<name>A0A1Y6BWX8_9PROT</name>
<dbReference type="SUPFAM" id="SSF49764">
    <property type="entry name" value="HSP20-like chaperones"/>
    <property type="match status" value="1"/>
</dbReference>
<dbReference type="InterPro" id="IPR037913">
    <property type="entry name" value="ACD_IbpA/B"/>
</dbReference>
<dbReference type="Gene3D" id="2.60.40.790">
    <property type="match status" value="1"/>
</dbReference>
<evidence type="ECO:0000313" key="5">
    <source>
        <dbReference type="EMBL" id="SMF33086.1"/>
    </source>
</evidence>
<dbReference type="InterPro" id="IPR008978">
    <property type="entry name" value="HSP20-like_chaperone"/>
</dbReference>
<comment type="similarity">
    <text evidence="2 3">Belongs to the small heat shock protein (HSP20) family.</text>
</comment>
<evidence type="ECO:0000313" key="6">
    <source>
        <dbReference type="Proteomes" id="UP000192917"/>
    </source>
</evidence>
<gene>
    <name evidence="5" type="ORF">SAMN05428998_11195</name>
</gene>
<evidence type="ECO:0000256" key="3">
    <source>
        <dbReference type="RuleBase" id="RU003616"/>
    </source>
</evidence>
<dbReference type="PANTHER" id="PTHR47062:SF1">
    <property type="entry name" value="SMALL HEAT SHOCK PROTEIN IBPA"/>
    <property type="match status" value="1"/>
</dbReference>
<dbReference type="PANTHER" id="PTHR47062">
    <property type="match status" value="1"/>
</dbReference>
<evidence type="ECO:0000256" key="1">
    <source>
        <dbReference type="ARBA" id="ARBA00023016"/>
    </source>
</evidence>
<feature type="domain" description="SHSP" evidence="4">
    <location>
        <begin position="29"/>
        <end position="142"/>
    </location>
</feature>
<sequence length="156" mass="17626">MRSYDLSPLLRATVGFDRLMNVLDTVGRVDEAPSYPPYNIEKTGENAYRISMAVAGFADEDLSVTVRENQLLIEGRKATSEEEVPTAFLHRGIATRAFQRTFQLADHIQVKGAKLENGLLHVELYREIPEAMKPRSVEIERIQRQQPKTIENQAAA</sequence>
<organism evidence="5 6">
    <name type="scientific">Tistlia consotensis USBA 355</name>
    <dbReference type="NCBI Taxonomy" id="560819"/>
    <lineage>
        <taxon>Bacteria</taxon>
        <taxon>Pseudomonadati</taxon>
        <taxon>Pseudomonadota</taxon>
        <taxon>Alphaproteobacteria</taxon>
        <taxon>Rhodospirillales</taxon>
        <taxon>Rhodovibrionaceae</taxon>
        <taxon>Tistlia</taxon>
    </lineage>
</organism>
<dbReference type="CDD" id="cd06470">
    <property type="entry name" value="ACD_IbpA-B_like"/>
    <property type="match status" value="1"/>
</dbReference>